<gene>
    <name evidence="10" type="ORF">XB16_3015</name>
</gene>
<dbReference type="InterPro" id="IPR001091">
    <property type="entry name" value="RM_Methyltransferase"/>
</dbReference>
<proteinExistence type="inferred from homology"/>
<evidence type="ECO:0000259" key="9">
    <source>
        <dbReference type="Pfam" id="PF01555"/>
    </source>
</evidence>
<evidence type="ECO:0000256" key="1">
    <source>
        <dbReference type="ARBA" id="ARBA00010203"/>
    </source>
</evidence>
<evidence type="ECO:0000256" key="8">
    <source>
        <dbReference type="RuleBase" id="RU362026"/>
    </source>
</evidence>
<evidence type="ECO:0000256" key="6">
    <source>
        <dbReference type="ARBA" id="ARBA00023125"/>
    </source>
</evidence>
<dbReference type="EC" id="2.1.1.-" evidence="8"/>
<reference evidence="10 11" key="1">
    <citation type="journal article" date="2015" name="Genome Announc.">
        <title>Draft Genome Sequences of Leptospira santarosai Strains U160, U164, and U233, Isolated from Asymptomatic Cattle.</title>
        <authorList>
            <person name="Kremer F.S."/>
            <person name="Eslabao M.R."/>
            <person name="Provisor M."/>
            <person name="Woloski R.D."/>
            <person name="Ramires O.V."/>
            <person name="Moreno L.Z."/>
            <person name="Moreno A.M."/>
            <person name="Hamond C."/>
            <person name="Lilenbaum W."/>
            <person name="Dellagostin O.A."/>
        </authorList>
    </citation>
    <scope>NUCLEOTIDE SEQUENCE [LARGE SCALE GENOMIC DNA]</scope>
    <source>
        <strain evidence="10 11">U160</strain>
    </source>
</reference>
<evidence type="ECO:0000256" key="7">
    <source>
        <dbReference type="ARBA" id="ARBA00049120"/>
    </source>
</evidence>
<dbReference type="GO" id="GO:0009307">
    <property type="term" value="P:DNA restriction-modification system"/>
    <property type="evidence" value="ECO:0007669"/>
    <property type="project" value="UniProtKB-KW"/>
</dbReference>
<dbReference type="GO" id="GO:0032259">
    <property type="term" value="P:methylation"/>
    <property type="evidence" value="ECO:0007669"/>
    <property type="project" value="UniProtKB-KW"/>
</dbReference>
<dbReference type="PRINTS" id="PR00508">
    <property type="entry name" value="S21N4MTFRASE"/>
</dbReference>
<dbReference type="SUPFAM" id="SSF53335">
    <property type="entry name" value="S-adenosyl-L-methionine-dependent methyltransferases"/>
    <property type="match status" value="1"/>
</dbReference>
<comment type="similarity">
    <text evidence="1">Belongs to the N(4)/N(6)-methyltransferase family. N(4) subfamily.</text>
</comment>
<comment type="catalytic activity">
    <reaction evidence="7">
        <text>a 2'-deoxycytidine in DNA + S-adenosyl-L-methionine = an N(4)-methyl-2'-deoxycytidine in DNA + S-adenosyl-L-homocysteine + H(+)</text>
        <dbReference type="Rhea" id="RHEA:16857"/>
        <dbReference type="Rhea" id="RHEA-COMP:11369"/>
        <dbReference type="Rhea" id="RHEA-COMP:13674"/>
        <dbReference type="ChEBI" id="CHEBI:15378"/>
        <dbReference type="ChEBI" id="CHEBI:57856"/>
        <dbReference type="ChEBI" id="CHEBI:59789"/>
        <dbReference type="ChEBI" id="CHEBI:85452"/>
        <dbReference type="ChEBI" id="CHEBI:137933"/>
        <dbReference type="EC" id="2.1.1.113"/>
    </reaction>
</comment>
<dbReference type="AlphaFoldDB" id="A0A2P1QWM5"/>
<accession>A0A2P1QWM5</accession>
<evidence type="ECO:0000256" key="5">
    <source>
        <dbReference type="ARBA" id="ARBA00022747"/>
    </source>
</evidence>
<dbReference type="InterPro" id="IPR002941">
    <property type="entry name" value="DNA_methylase_N4/N6"/>
</dbReference>
<evidence type="ECO:0000256" key="2">
    <source>
        <dbReference type="ARBA" id="ARBA00022603"/>
    </source>
</evidence>
<dbReference type="Proteomes" id="UP000033961">
    <property type="component" value="Chromosome I"/>
</dbReference>
<evidence type="ECO:0000313" key="10">
    <source>
        <dbReference type="EMBL" id="AVQ13315.1"/>
    </source>
</evidence>
<dbReference type="REBASE" id="126653">
    <property type="entry name" value="M1.LsaU160ORF1661P"/>
</dbReference>
<dbReference type="Pfam" id="PF01555">
    <property type="entry name" value="N6_N4_Mtase"/>
    <property type="match status" value="1"/>
</dbReference>
<keyword evidence="3 10" id="KW-0808">Transferase</keyword>
<evidence type="ECO:0000256" key="3">
    <source>
        <dbReference type="ARBA" id="ARBA00022679"/>
    </source>
</evidence>
<dbReference type="EMBL" id="CP027843">
    <property type="protein sequence ID" value="AVQ13315.1"/>
    <property type="molecule type" value="Genomic_DNA"/>
</dbReference>
<dbReference type="InterPro" id="IPR017985">
    <property type="entry name" value="MeTrfase_CN4_CS"/>
</dbReference>
<evidence type="ECO:0000313" key="11">
    <source>
        <dbReference type="Proteomes" id="UP000033961"/>
    </source>
</evidence>
<dbReference type="Gene3D" id="3.40.50.150">
    <property type="entry name" value="Vaccinia Virus protein VP39"/>
    <property type="match status" value="1"/>
</dbReference>
<keyword evidence="2 10" id="KW-0489">Methyltransferase</keyword>
<dbReference type="PROSITE" id="PS00093">
    <property type="entry name" value="N4_MTASE"/>
    <property type="match status" value="1"/>
</dbReference>
<sequence length="277" mass="31884">METDHRIYIGDSREILTQLPDKLVQLIVTSPPYWNIKDYENSLQIGYGQSYYDYIQSLENIWSESKRLLSSGCKLVINVGDQFIRASENNGIYEILPIHSDIIKSCQKLGFTFLGNIIWNKITNTKTTGGCSWMGSIYYPRDGYITYEHEYILIFKKPGKSPKVTNEQKELSRLPKEFRSKWFRGIWSDLKGELQNDHKAKFPLELPERIIRMFTYAGETVLDPFMGSGTTAEAAELSFRNSIGVELNAEFAKLSQKRVEKIELITTELCGYVEKTA</sequence>
<keyword evidence="6" id="KW-0238">DNA-binding</keyword>
<feature type="domain" description="DNA methylase N-4/N-6" evidence="9">
    <location>
        <begin position="24"/>
        <end position="257"/>
    </location>
</feature>
<organism evidence="10 11">
    <name type="scientific">Leptospira santarosai</name>
    <dbReference type="NCBI Taxonomy" id="28183"/>
    <lineage>
        <taxon>Bacteria</taxon>
        <taxon>Pseudomonadati</taxon>
        <taxon>Spirochaetota</taxon>
        <taxon>Spirochaetia</taxon>
        <taxon>Leptospirales</taxon>
        <taxon>Leptospiraceae</taxon>
        <taxon>Leptospira</taxon>
    </lineage>
</organism>
<dbReference type="GO" id="GO:0003677">
    <property type="term" value="F:DNA binding"/>
    <property type="evidence" value="ECO:0007669"/>
    <property type="project" value="UniProtKB-KW"/>
</dbReference>
<name>A0A2P1QWM5_9LEPT</name>
<dbReference type="GO" id="GO:0015667">
    <property type="term" value="F:site-specific DNA-methyltransferase (cytosine-N4-specific) activity"/>
    <property type="evidence" value="ECO:0007669"/>
    <property type="project" value="UniProtKB-EC"/>
</dbReference>
<keyword evidence="5" id="KW-0680">Restriction system</keyword>
<dbReference type="GO" id="GO:0008170">
    <property type="term" value="F:N-methyltransferase activity"/>
    <property type="evidence" value="ECO:0007669"/>
    <property type="project" value="InterPro"/>
</dbReference>
<dbReference type="InterPro" id="IPR029063">
    <property type="entry name" value="SAM-dependent_MTases_sf"/>
</dbReference>
<evidence type="ECO:0000256" key="4">
    <source>
        <dbReference type="ARBA" id="ARBA00022691"/>
    </source>
</evidence>
<keyword evidence="4" id="KW-0949">S-adenosyl-L-methionine</keyword>
<protein>
    <recommendedName>
        <fullName evidence="8">Methyltransferase</fullName>
        <ecNumber evidence="8">2.1.1.-</ecNumber>
    </recommendedName>
</protein>